<evidence type="ECO:0000313" key="1">
    <source>
        <dbReference type="Ensembl" id="ENSOMEP00000031328.1"/>
    </source>
</evidence>
<organism evidence="1 2">
    <name type="scientific">Oryzias melastigma</name>
    <name type="common">Marine medaka</name>
    <dbReference type="NCBI Taxonomy" id="30732"/>
    <lineage>
        <taxon>Eukaryota</taxon>
        <taxon>Metazoa</taxon>
        <taxon>Chordata</taxon>
        <taxon>Craniata</taxon>
        <taxon>Vertebrata</taxon>
        <taxon>Euteleostomi</taxon>
        <taxon>Actinopterygii</taxon>
        <taxon>Neopterygii</taxon>
        <taxon>Teleostei</taxon>
        <taxon>Neoteleostei</taxon>
        <taxon>Acanthomorphata</taxon>
        <taxon>Ovalentaria</taxon>
        <taxon>Atherinomorphae</taxon>
        <taxon>Beloniformes</taxon>
        <taxon>Adrianichthyidae</taxon>
        <taxon>Oryziinae</taxon>
        <taxon>Oryzias</taxon>
    </lineage>
</organism>
<name>A0A3B3DMG3_ORYME</name>
<dbReference type="Ensembl" id="ENSOMET00000022527.1">
    <property type="protein sequence ID" value="ENSOMEP00000031328.1"/>
    <property type="gene ID" value="ENSOMEG00000016114.1"/>
</dbReference>
<dbReference type="Proteomes" id="UP000261560">
    <property type="component" value="Unplaced"/>
</dbReference>
<proteinExistence type="predicted"/>
<evidence type="ECO:0000313" key="2">
    <source>
        <dbReference type="Proteomes" id="UP000261560"/>
    </source>
</evidence>
<reference evidence="1" key="2">
    <citation type="submission" date="2025-09" db="UniProtKB">
        <authorList>
            <consortium name="Ensembl"/>
        </authorList>
    </citation>
    <scope>IDENTIFICATION</scope>
</reference>
<keyword evidence="2" id="KW-1185">Reference proteome</keyword>
<dbReference type="AlphaFoldDB" id="A0A3B3DMG3"/>
<protein>
    <submittedName>
        <fullName evidence="1">Uncharacterized protein</fullName>
    </submittedName>
</protein>
<dbReference type="OMA" id="TCNVAPW"/>
<dbReference type="GeneTree" id="ENSGT01030000234748"/>
<reference evidence="1" key="1">
    <citation type="submission" date="2025-08" db="UniProtKB">
        <authorList>
            <consortium name="Ensembl"/>
        </authorList>
    </citation>
    <scope>IDENTIFICATION</scope>
</reference>
<accession>A0A3B3DMG3</accession>
<sequence length="99" mass="10768">MDGVSFPSLKSVSLSIFANGSFGLGSLGEPSTRDHFPMVLSHPTMLFRTQQFAPCRMIDSRTRTPAPMVTPVPMETLGPSCTKITSSLFFLLPIKAYKG</sequence>
<dbReference type="PaxDb" id="30732-ENSOMEP00000031328"/>